<dbReference type="AlphaFoldDB" id="A0A6P8HWT1"/>
<dbReference type="PANTHER" id="PTHR16161:SF0">
    <property type="entry name" value="TRANSCRIPTIONAL PROTEIN SWT1"/>
    <property type="match status" value="1"/>
</dbReference>
<feature type="compositionally biased region" description="Basic residues" evidence="3">
    <location>
        <begin position="283"/>
        <end position="295"/>
    </location>
</feature>
<dbReference type="SMART" id="SM00456">
    <property type="entry name" value="WW"/>
    <property type="match status" value="1"/>
</dbReference>
<evidence type="ECO:0000313" key="6">
    <source>
        <dbReference type="RefSeq" id="XP_031557115.1"/>
    </source>
</evidence>
<dbReference type="FunCoup" id="A0A6P8HWT1">
    <property type="interactions" value="1112"/>
</dbReference>
<dbReference type="CDD" id="cd18727">
    <property type="entry name" value="PIN_Swt1-like"/>
    <property type="match status" value="1"/>
</dbReference>
<feature type="compositionally biased region" description="Basic and acidic residues" evidence="3">
    <location>
        <begin position="120"/>
        <end position="133"/>
    </location>
</feature>
<accession>A0A6P8HWT1</accession>
<reference evidence="6" key="1">
    <citation type="submission" date="2025-08" db="UniProtKB">
        <authorList>
            <consortium name="RefSeq"/>
        </authorList>
    </citation>
    <scope>IDENTIFICATION</scope>
    <source>
        <tissue evidence="6">Tentacle</tissue>
    </source>
</reference>
<evidence type="ECO:0000256" key="2">
    <source>
        <dbReference type="ARBA" id="ARBA00074620"/>
    </source>
</evidence>
<evidence type="ECO:0000256" key="1">
    <source>
        <dbReference type="ARBA" id="ARBA00060839"/>
    </source>
</evidence>
<evidence type="ECO:0000313" key="5">
    <source>
        <dbReference type="Proteomes" id="UP000515163"/>
    </source>
</evidence>
<dbReference type="InParanoid" id="A0A6P8HWT1"/>
<evidence type="ECO:0000256" key="3">
    <source>
        <dbReference type="SAM" id="MobiDB-lite"/>
    </source>
</evidence>
<dbReference type="InterPro" id="IPR029060">
    <property type="entry name" value="PIN-like_dom_sf"/>
</dbReference>
<feature type="compositionally biased region" description="Low complexity" evidence="3">
    <location>
        <begin position="299"/>
        <end position="314"/>
    </location>
</feature>
<dbReference type="SMART" id="SM00670">
    <property type="entry name" value="PINc"/>
    <property type="match status" value="1"/>
</dbReference>
<feature type="region of interest" description="Disordered" evidence="3">
    <location>
        <begin position="43"/>
        <end position="91"/>
    </location>
</feature>
<dbReference type="InterPro" id="IPR052626">
    <property type="entry name" value="SWT1_Regulator"/>
</dbReference>
<feature type="region of interest" description="Disordered" evidence="3">
    <location>
        <begin position="120"/>
        <end position="140"/>
    </location>
</feature>
<feature type="region of interest" description="Disordered" evidence="3">
    <location>
        <begin position="202"/>
        <end position="329"/>
    </location>
</feature>
<feature type="compositionally biased region" description="Basic and acidic residues" evidence="3">
    <location>
        <begin position="44"/>
        <end position="54"/>
    </location>
</feature>
<dbReference type="GO" id="GO:0005634">
    <property type="term" value="C:nucleus"/>
    <property type="evidence" value="ECO:0007669"/>
    <property type="project" value="TreeGrafter"/>
</dbReference>
<dbReference type="CDD" id="cd00201">
    <property type="entry name" value="WW"/>
    <property type="match status" value="1"/>
</dbReference>
<gene>
    <name evidence="6" type="primary">LOC116293784</name>
</gene>
<feature type="compositionally biased region" description="Polar residues" evidence="3">
    <location>
        <begin position="315"/>
        <end position="329"/>
    </location>
</feature>
<dbReference type="SUPFAM" id="SSF88723">
    <property type="entry name" value="PIN domain-like"/>
    <property type="match status" value="1"/>
</dbReference>
<sequence length="1033" mass="114835">MSTNMDSKKETRPLPNGWVVRASKSRHGRSYFFNVVSGLSSWKHPSELSKEVNPKSKKKVHCRNQSGTDSSVTSGEIPAKRSKILVSPPSPSSLNTSVITVIDKTQETTKETTECIKPEKDLPKTDTSVKELEPYPDSDAESSVKVLELSAKHPQFACSRTKANHIAQWLNHVNNIYEPTEQGSVISEVTSTLKGDLDDAFSVKEIPDNTGLVDEKDEKKPPKEEKEKESPKKDVKVKENAEKPSDKLNPNQGNDTTQSNKVTQSSETINQVKPKIEQPKTRPPLKKVKPRKRTKPCGNNSNNSSTRPSISSPTKTNIFTPFGQFEQQQSEVKIEQGKITGTPMNIDRAGTNSQKFSTPFLKSPTGTGPYLQAHFSSPIGTENLRNSFSPPLENNFQNQPSFAGGFGIQSQPFNLNFEPSQEMSSEQMNENALQPDSGFDEVIDMDVDNYERLTETIKAELQEVRSDFQLDTQKIQQERTFTDFSSYGDGIYIILDTNVLLSHLKFISELKDFPIEGVGRPILVVPWIVMQELDSLKSDSWKIRQGKIVNQESKDGSVGVDSLARQAIRFLHSCFEAKHPRIRGQTLDEASEHMTAMLEESNDDRILHCCILFKRKVANGHSILFSNDQNLCSKAMVNGIRAFSHQSLIEGLKELMGSNQNRTVALQGNYFKEYYEQLSIQQQLAEKRAKADDILCELQCIMREGLSVVVEAEMRLAYDNLWDKIVYIKPPWTLQDLLIIINKHWIAVFGEVVDRKLQDTVKELTKHLDPQKAVPGCMANVAPIVDLAKTLFDGFANHSSYNGAITQCVAAIAVLQQKCKESKKDALPSLTLPPQALPSQTPALLQPEPSTPSSVRIEEVTPSNSDETASVASVSVHGEICTSTSSQPHRRVLSTFETIWSAVTQFSAQIFNALSYPNPIPPSVIENLPKPTKDEAITFLGRLCRCLGTLVSALQSVLRVPVESLNEEPQSLQKLVSAIGSFLQEILNQESPVSVEGLFHFCQDSNSRTALVQGLSQLDRALAMLQHCASCIV</sequence>
<comment type="similarity">
    <text evidence="1">Belongs to the SWT1 family.</text>
</comment>
<feature type="domain" description="WW" evidence="4">
    <location>
        <begin position="12"/>
        <end position="47"/>
    </location>
</feature>
<dbReference type="Proteomes" id="UP000515163">
    <property type="component" value="Unplaced"/>
</dbReference>
<organism evidence="5 6">
    <name type="scientific">Actinia tenebrosa</name>
    <name type="common">Australian red waratah sea anemone</name>
    <dbReference type="NCBI Taxonomy" id="6105"/>
    <lineage>
        <taxon>Eukaryota</taxon>
        <taxon>Metazoa</taxon>
        <taxon>Cnidaria</taxon>
        <taxon>Anthozoa</taxon>
        <taxon>Hexacorallia</taxon>
        <taxon>Actiniaria</taxon>
        <taxon>Actiniidae</taxon>
        <taxon>Actinia</taxon>
    </lineage>
</organism>
<feature type="compositionally biased region" description="Polar residues" evidence="3">
    <location>
        <begin position="63"/>
        <end position="74"/>
    </location>
</feature>
<dbReference type="InterPro" id="IPR002716">
    <property type="entry name" value="PIN_dom"/>
</dbReference>
<dbReference type="InterPro" id="IPR001202">
    <property type="entry name" value="WW_dom"/>
</dbReference>
<dbReference type="OrthoDB" id="548295at2759"/>
<dbReference type="PROSITE" id="PS50020">
    <property type="entry name" value="WW_DOMAIN_2"/>
    <property type="match status" value="1"/>
</dbReference>
<dbReference type="KEGG" id="aten:116293784"/>
<dbReference type="InterPro" id="IPR036020">
    <property type="entry name" value="WW_dom_sf"/>
</dbReference>
<dbReference type="GeneID" id="116293784"/>
<dbReference type="Gene3D" id="3.40.50.1010">
    <property type="entry name" value="5'-nuclease"/>
    <property type="match status" value="1"/>
</dbReference>
<dbReference type="PANTHER" id="PTHR16161">
    <property type="entry name" value="TRANSCRIPTIONAL PROTEIN SWT1"/>
    <property type="match status" value="1"/>
</dbReference>
<dbReference type="SUPFAM" id="SSF51045">
    <property type="entry name" value="WW domain"/>
    <property type="match status" value="1"/>
</dbReference>
<feature type="compositionally biased region" description="Polar residues" evidence="3">
    <location>
        <begin position="248"/>
        <end position="271"/>
    </location>
</feature>
<feature type="compositionally biased region" description="Basic and acidic residues" evidence="3">
    <location>
        <begin position="202"/>
        <end position="246"/>
    </location>
</feature>
<name>A0A6P8HWT1_ACTTE</name>
<dbReference type="RefSeq" id="XP_031557115.1">
    <property type="nucleotide sequence ID" value="XM_031701255.1"/>
</dbReference>
<dbReference type="Pfam" id="PF13638">
    <property type="entry name" value="PIN_4"/>
    <property type="match status" value="1"/>
</dbReference>
<dbReference type="Gene3D" id="2.20.70.10">
    <property type="match status" value="1"/>
</dbReference>
<keyword evidence="5" id="KW-1185">Reference proteome</keyword>
<evidence type="ECO:0000259" key="4">
    <source>
        <dbReference type="PROSITE" id="PS50020"/>
    </source>
</evidence>
<dbReference type="FunFam" id="3.40.50.1010:FF:000012">
    <property type="entry name" value="SWT1, RNA endoribonuclease homolog"/>
    <property type="match status" value="1"/>
</dbReference>
<proteinExistence type="inferred from homology"/>
<protein>
    <recommendedName>
        <fullName evidence="2">Transcriptional protein SWT1</fullName>
    </recommendedName>
</protein>